<evidence type="ECO:0000313" key="2">
    <source>
        <dbReference type="Proteomes" id="UP001194468"/>
    </source>
</evidence>
<protein>
    <submittedName>
        <fullName evidence="1">Uncharacterized protein</fullName>
    </submittedName>
</protein>
<organism evidence="1 2">
    <name type="scientific">Boletus edulis BED1</name>
    <dbReference type="NCBI Taxonomy" id="1328754"/>
    <lineage>
        <taxon>Eukaryota</taxon>
        <taxon>Fungi</taxon>
        <taxon>Dikarya</taxon>
        <taxon>Basidiomycota</taxon>
        <taxon>Agaricomycotina</taxon>
        <taxon>Agaricomycetes</taxon>
        <taxon>Agaricomycetidae</taxon>
        <taxon>Boletales</taxon>
        <taxon>Boletineae</taxon>
        <taxon>Boletaceae</taxon>
        <taxon>Boletoideae</taxon>
        <taxon>Boletus</taxon>
    </lineage>
</organism>
<keyword evidence="2" id="KW-1185">Reference proteome</keyword>
<dbReference type="Proteomes" id="UP001194468">
    <property type="component" value="Unassembled WGS sequence"/>
</dbReference>
<name>A0AAD4C8A4_BOLED</name>
<sequence length="66" mass="7478">MQAMDHFRIATSKAPQPTHLGSGVSYVSWLDDDKLLFLAETSGWRNPWVYRLSLRNANPALKAPIH</sequence>
<accession>A0AAD4C8A4</accession>
<gene>
    <name evidence="1" type="ORF">L210DRAFT_3516660</name>
</gene>
<reference evidence="1" key="1">
    <citation type="submission" date="2019-10" db="EMBL/GenBank/DDBJ databases">
        <authorList>
            <consortium name="DOE Joint Genome Institute"/>
            <person name="Kuo A."/>
            <person name="Miyauchi S."/>
            <person name="Kiss E."/>
            <person name="Drula E."/>
            <person name="Kohler A."/>
            <person name="Sanchez-Garcia M."/>
            <person name="Andreopoulos B."/>
            <person name="Barry K.W."/>
            <person name="Bonito G."/>
            <person name="Buee M."/>
            <person name="Carver A."/>
            <person name="Chen C."/>
            <person name="Cichocki N."/>
            <person name="Clum A."/>
            <person name="Culley D."/>
            <person name="Crous P.W."/>
            <person name="Fauchery L."/>
            <person name="Girlanda M."/>
            <person name="Hayes R."/>
            <person name="Keri Z."/>
            <person name="LaButti K."/>
            <person name="Lipzen A."/>
            <person name="Lombard V."/>
            <person name="Magnuson J."/>
            <person name="Maillard F."/>
            <person name="Morin E."/>
            <person name="Murat C."/>
            <person name="Nolan M."/>
            <person name="Ohm R."/>
            <person name="Pangilinan J."/>
            <person name="Pereira M."/>
            <person name="Perotto S."/>
            <person name="Peter M."/>
            <person name="Riley R."/>
            <person name="Sitrit Y."/>
            <person name="Stielow B."/>
            <person name="Szollosi G."/>
            <person name="Zifcakova L."/>
            <person name="Stursova M."/>
            <person name="Spatafora J.W."/>
            <person name="Tedersoo L."/>
            <person name="Vaario L.-M."/>
            <person name="Yamada A."/>
            <person name="Yan M."/>
            <person name="Wang P."/>
            <person name="Xu J."/>
            <person name="Bruns T."/>
            <person name="Baldrian P."/>
            <person name="Vilgalys R."/>
            <person name="Henrissat B."/>
            <person name="Grigoriev I.V."/>
            <person name="Hibbett D."/>
            <person name="Nagy L.G."/>
            <person name="Martin F.M."/>
        </authorList>
    </citation>
    <scope>NUCLEOTIDE SEQUENCE</scope>
    <source>
        <strain evidence="1">BED1</strain>
    </source>
</reference>
<dbReference type="EMBL" id="WHUW01000001">
    <property type="protein sequence ID" value="KAF8452067.1"/>
    <property type="molecule type" value="Genomic_DNA"/>
</dbReference>
<evidence type="ECO:0000313" key="1">
    <source>
        <dbReference type="EMBL" id="KAF8452067.1"/>
    </source>
</evidence>
<dbReference type="AlphaFoldDB" id="A0AAD4C8A4"/>
<proteinExistence type="predicted"/>
<reference evidence="1" key="2">
    <citation type="journal article" date="2020" name="Nat. Commun.">
        <title>Large-scale genome sequencing of mycorrhizal fungi provides insights into the early evolution of symbiotic traits.</title>
        <authorList>
            <person name="Miyauchi S."/>
            <person name="Kiss E."/>
            <person name="Kuo A."/>
            <person name="Drula E."/>
            <person name="Kohler A."/>
            <person name="Sanchez-Garcia M."/>
            <person name="Morin E."/>
            <person name="Andreopoulos B."/>
            <person name="Barry K.W."/>
            <person name="Bonito G."/>
            <person name="Buee M."/>
            <person name="Carver A."/>
            <person name="Chen C."/>
            <person name="Cichocki N."/>
            <person name="Clum A."/>
            <person name="Culley D."/>
            <person name="Crous P.W."/>
            <person name="Fauchery L."/>
            <person name="Girlanda M."/>
            <person name="Hayes R.D."/>
            <person name="Keri Z."/>
            <person name="LaButti K."/>
            <person name="Lipzen A."/>
            <person name="Lombard V."/>
            <person name="Magnuson J."/>
            <person name="Maillard F."/>
            <person name="Murat C."/>
            <person name="Nolan M."/>
            <person name="Ohm R.A."/>
            <person name="Pangilinan J."/>
            <person name="Pereira M.F."/>
            <person name="Perotto S."/>
            <person name="Peter M."/>
            <person name="Pfister S."/>
            <person name="Riley R."/>
            <person name="Sitrit Y."/>
            <person name="Stielow J.B."/>
            <person name="Szollosi G."/>
            <person name="Zifcakova L."/>
            <person name="Stursova M."/>
            <person name="Spatafora J.W."/>
            <person name="Tedersoo L."/>
            <person name="Vaario L.M."/>
            <person name="Yamada A."/>
            <person name="Yan M."/>
            <person name="Wang P."/>
            <person name="Xu J."/>
            <person name="Bruns T."/>
            <person name="Baldrian P."/>
            <person name="Vilgalys R."/>
            <person name="Dunand C."/>
            <person name="Henrissat B."/>
            <person name="Grigoriev I.V."/>
            <person name="Hibbett D."/>
            <person name="Nagy L.G."/>
            <person name="Martin F.M."/>
        </authorList>
    </citation>
    <scope>NUCLEOTIDE SEQUENCE</scope>
    <source>
        <strain evidence="1">BED1</strain>
    </source>
</reference>
<comment type="caution">
    <text evidence="1">The sequence shown here is derived from an EMBL/GenBank/DDBJ whole genome shotgun (WGS) entry which is preliminary data.</text>
</comment>